<reference evidence="2 3" key="1">
    <citation type="journal article" date="2022" name="G3 (Bethesda)">
        <title>Enemy or ally: a genomic approach to elucidate the lifestyle of Phyllosticta citrichinaensis.</title>
        <authorList>
            <person name="Buijs V.A."/>
            <person name="Groenewald J.Z."/>
            <person name="Haridas S."/>
            <person name="LaButti K.M."/>
            <person name="Lipzen A."/>
            <person name="Martin F.M."/>
            <person name="Barry K."/>
            <person name="Grigoriev I.V."/>
            <person name="Crous P.W."/>
            <person name="Seidl M.F."/>
        </authorList>
    </citation>
    <scope>NUCLEOTIDE SEQUENCE [LARGE SCALE GENOMIC DNA]</scope>
    <source>
        <strain evidence="2 3">CBS 129764</strain>
    </source>
</reference>
<feature type="chain" id="PRO_5047325016" description="Cyanovirin-N domain-containing protein" evidence="1">
    <location>
        <begin position="18"/>
        <end position="218"/>
    </location>
</feature>
<sequence>MHYFSVILFNLLAATAATAPFDITTSRESGAVSPRQDNPFLFRVRARLTFIWDMVYICTDPHWGGTCTKIERLKGYCINNGRSGAELSSFGPDQGFKCDLFRTIDCSGKSLHLEWPGTDDLAGWTDDVGSFSGLSECEWTAPSELGCLVDGPHLVREGYRISNVCQRIGADVDSSRALRLLYCFATGVFEGRPWEWCKCSSLNWSRASQSLELYMHSS</sequence>
<accession>A0ABR1Y412</accession>
<organism evidence="2 3">
    <name type="scientific">Phyllosticta citrichinensis</name>
    <dbReference type="NCBI Taxonomy" id="1130410"/>
    <lineage>
        <taxon>Eukaryota</taxon>
        <taxon>Fungi</taxon>
        <taxon>Dikarya</taxon>
        <taxon>Ascomycota</taxon>
        <taxon>Pezizomycotina</taxon>
        <taxon>Dothideomycetes</taxon>
        <taxon>Dothideomycetes incertae sedis</taxon>
        <taxon>Botryosphaeriales</taxon>
        <taxon>Phyllostictaceae</taxon>
        <taxon>Phyllosticta</taxon>
    </lineage>
</organism>
<feature type="signal peptide" evidence="1">
    <location>
        <begin position="1"/>
        <end position="17"/>
    </location>
</feature>
<evidence type="ECO:0008006" key="4">
    <source>
        <dbReference type="Google" id="ProtNLM"/>
    </source>
</evidence>
<gene>
    <name evidence="2" type="ORF">IWX90DRAFT_412223</name>
</gene>
<dbReference type="EMBL" id="JBBWUH010000002">
    <property type="protein sequence ID" value="KAK8175699.1"/>
    <property type="molecule type" value="Genomic_DNA"/>
</dbReference>
<evidence type="ECO:0000313" key="2">
    <source>
        <dbReference type="EMBL" id="KAK8175699.1"/>
    </source>
</evidence>
<dbReference type="Proteomes" id="UP001456524">
    <property type="component" value="Unassembled WGS sequence"/>
</dbReference>
<comment type="caution">
    <text evidence="2">The sequence shown here is derived from an EMBL/GenBank/DDBJ whole genome shotgun (WGS) entry which is preliminary data.</text>
</comment>
<name>A0ABR1Y412_9PEZI</name>
<proteinExistence type="predicted"/>
<protein>
    <recommendedName>
        <fullName evidence="4">Cyanovirin-N domain-containing protein</fullName>
    </recommendedName>
</protein>
<evidence type="ECO:0000313" key="3">
    <source>
        <dbReference type="Proteomes" id="UP001456524"/>
    </source>
</evidence>
<keyword evidence="3" id="KW-1185">Reference proteome</keyword>
<keyword evidence="1" id="KW-0732">Signal</keyword>
<evidence type="ECO:0000256" key="1">
    <source>
        <dbReference type="SAM" id="SignalP"/>
    </source>
</evidence>